<evidence type="ECO:0000256" key="2">
    <source>
        <dbReference type="ARBA" id="ARBA00006498"/>
    </source>
</evidence>
<evidence type="ECO:0000256" key="4">
    <source>
        <dbReference type="ARBA" id="ARBA00022660"/>
    </source>
</evidence>
<evidence type="ECO:0000259" key="9">
    <source>
        <dbReference type="Pfam" id="PF02320"/>
    </source>
</evidence>
<evidence type="ECO:0000313" key="11">
    <source>
        <dbReference type="Proteomes" id="UP000518266"/>
    </source>
</evidence>
<evidence type="ECO:0000256" key="7">
    <source>
        <dbReference type="ARBA" id="ARBA00023128"/>
    </source>
</evidence>
<dbReference type="SUPFAM" id="SSF81531">
    <property type="entry name" value="Non-heme 11 kDa protein of cytochrome bc1 complex (Ubiquinol-cytochrome c reductase)"/>
    <property type="match status" value="1"/>
</dbReference>
<keyword evidence="8" id="KW-0472">Membrane</keyword>
<dbReference type="GO" id="GO:0006122">
    <property type="term" value="P:mitochondrial electron transport, ubiquinol to cytochrome c"/>
    <property type="evidence" value="ECO:0007669"/>
    <property type="project" value="InterPro"/>
</dbReference>
<protein>
    <recommendedName>
        <fullName evidence="9">Ubiquinol-cytochrome C reductase hinge domain-containing protein</fullName>
    </recommendedName>
</protein>
<sequence>MLYLCPNGAFNLETFVKPLHQFLLYLCPDGAFNLQTFTEPLHQFYKFLITVLKAIVTCCVLCNSDSRSFKDNIKTMVFEEKMIMNGEPEDDPLETMRLKCADTEHCVHTQERLEDCETRVGSRSSTAEDCTEELFDFLHARDHCVSHKLFHSVK</sequence>
<keyword evidence="11" id="KW-1185">Reference proteome</keyword>
<dbReference type="AlphaFoldDB" id="A0A7J5XD65"/>
<name>A0A7J5XD65_DISMA</name>
<dbReference type="PANTHER" id="PTHR15336">
    <property type="entry name" value="UBIQUINOL-CYTOCHROME C REDUCTASE COMPLEX 7.8 KDA PROTEIN"/>
    <property type="match status" value="1"/>
</dbReference>
<dbReference type="Pfam" id="PF02320">
    <property type="entry name" value="UCR_hinge"/>
    <property type="match status" value="1"/>
</dbReference>
<accession>A0A7J5XD65</accession>
<dbReference type="PANTHER" id="PTHR15336:SF0">
    <property type="entry name" value="CYTOCHROME B-C1 COMPLEX SUBUNIT 6, MITOCHONDRIAL"/>
    <property type="match status" value="1"/>
</dbReference>
<evidence type="ECO:0000256" key="5">
    <source>
        <dbReference type="ARBA" id="ARBA00022792"/>
    </source>
</evidence>
<keyword evidence="4" id="KW-0679">Respiratory chain</keyword>
<dbReference type="InterPro" id="IPR036811">
    <property type="entry name" value="Ubol_cytC_Rdtase_hinge_dom_sf"/>
</dbReference>
<proteinExistence type="inferred from homology"/>
<dbReference type="GO" id="GO:0005743">
    <property type="term" value="C:mitochondrial inner membrane"/>
    <property type="evidence" value="ECO:0007669"/>
    <property type="project" value="UniProtKB-SubCell"/>
</dbReference>
<evidence type="ECO:0000256" key="3">
    <source>
        <dbReference type="ARBA" id="ARBA00022448"/>
    </source>
</evidence>
<keyword evidence="5" id="KW-0999">Mitochondrion inner membrane</keyword>
<dbReference type="Gene3D" id="1.10.287.20">
    <property type="entry name" value="Ubiquinol-cytochrome C reductase hinge domain"/>
    <property type="match status" value="1"/>
</dbReference>
<dbReference type="Proteomes" id="UP000518266">
    <property type="component" value="Unassembled WGS sequence"/>
</dbReference>
<comment type="subcellular location">
    <subcellularLocation>
        <location evidence="1">Mitochondrion inner membrane</location>
        <topology evidence="1">Peripheral membrane protein</topology>
        <orientation evidence="1">Intermembrane side</orientation>
    </subcellularLocation>
</comment>
<comment type="similarity">
    <text evidence="2">Belongs to the UQCRH/QCR6 family.</text>
</comment>
<keyword evidence="3" id="KW-0813">Transport</keyword>
<organism evidence="10 11">
    <name type="scientific">Dissostichus mawsoni</name>
    <name type="common">Antarctic cod</name>
    <dbReference type="NCBI Taxonomy" id="36200"/>
    <lineage>
        <taxon>Eukaryota</taxon>
        <taxon>Metazoa</taxon>
        <taxon>Chordata</taxon>
        <taxon>Craniata</taxon>
        <taxon>Vertebrata</taxon>
        <taxon>Euteleostomi</taxon>
        <taxon>Actinopterygii</taxon>
        <taxon>Neopterygii</taxon>
        <taxon>Teleostei</taxon>
        <taxon>Neoteleostei</taxon>
        <taxon>Acanthomorphata</taxon>
        <taxon>Eupercaria</taxon>
        <taxon>Perciformes</taxon>
        <taxon>Notothenioidei</taxon>
        <taxon>Nototheniidae</taxon>
        <taxon>Dissostichus</taxon>
    </lineage>
</organism>
<evidence type="ECO:0000313" key="10">
    <source>
        <dbReference type="EMBL" id="KAF3834881.1"/>
    </source>
</evidence>
<reference evidence="10 11" key="1">
    <citation type="submission" date="2020-03" db="EMBL/GenBank/DDBJ databases">
        <title>Dissostichus mawsoni Genome sequencing and assembly.</title>
        <authorList>
            <person name="Park H."/>
        </authorList>
    </citation>
    <scope>NUCLEOTIDE SEQUENCE [LARGE SCALE GENOMIC DNA]</scope>
    <source>
        <strain evidence="10">DM0001</strain>
        <tissue evidence="10">Muscle</tissue>
    </source>
</reference>
<comment type="caution">
    <text evidence="10">The sequence shown here is derived from an EMBL/GenBank/DDBJ whole genome shotgun (WGS) entry which is preliminary data.</text>
</comment>
<evidence type="ECO:0000256" key="8">
    <source>
        <dbReference type="ARBA" id="ARBA00023136"/>
    </source>
</evidence>
<dbReference type="EMBL" id="JAAKFY010000025">
    <property type="protein sequence ID" value="KAF3834881.1"/>
    <property type="molecule type" value="Genomic_DNA"/>
</dbReference>
<evidence type="ECO:0000256" key="1">
    <source>
        <dbReference type="ARBA" id="ARBA00004137"/>
    </source>
</evidence>
<feature type="domain" description="Ubiquinol-cytochrome C reductase hinge" evidence="9">
    <location>
        <begin position="91"/>
        <end position="154"/>
    </location>
</feature>
<keyword evidence="6" id="KW-0249">Electron transport</keyword>
<dbReference type="InterPro" id="IPR003422">
    <property type="entry name" value="Cyt_b-c1_6"/>
</dbReference>
<dbReference type="OrthoDB" id="405848at2759"/>
<keyword evidence="7" id="KW-0496">Mitochondrion</keyword>
<dbReference type="InterPro" id="IPR023184">
    <property type="entry name" value="Ubol_cytC_Rdtase_hinge_dom"/>
</dbReference>
<evidence type="ECO:0000256" key="6">
    <source>
        <dbReference type="ARBA" id="ARBA00022982"/>
    </source>
</evidence>
<gene>
    <name evidence="10" type="ORF">F7725_027439</name>
</gene>